<evidence type="ECO:0000259" key="5">
    <source>
        <dbReference type="PROSITE" id="PS50931"/>
    </source>
</evidence>
<dbReference type="PRINTS" id="PR00039">
    <property type="entry name" value="HTHLYSR"/>
</dbReference>
<dbReference type="PROSITE" id="PS50931">
    <property type="entry name" value="HTH_LYSR"/>
    <property type="match status" value="1"/>
</dbReference>
<dbReference type="Gene3D" id="1.10.10.10">
    <property type="entry name" value="Winged helix-like DNA-binding domain superfamily/Winged helix DNA-binding domain"/>
    <property type="match status" value="1"/>
</dbReference>
<dbReference type="CDD" id="cd08440">
    <property type="entry name" value="PBP2_LTTR_like_4"/>
    <property type="match status" value="1"/>
</dbReference>
<dbReference type="PANTHER" id="PTHR30419">
    <property type="entry name" value="HTH-TYPE TRANSCRIPTIONAL REGULATOR YBHD"/>
    <property type="match status" value="1"/>
</dbReference>
<dbReference type="Proteomes" id="UP001139447">
    <property type="component" value="Unassembled WGS sequence"/>
</dbReference>
<protein>
    <submittedName>
        <fullName evidence="6">LysR substrate-binding domain-containing protein</fullName>
    </submittedName>
</protein>
<dbReference type="SUPFAM" id="SSF46785">
    <property type="entry name" value="Winged helix' DNA-binding domain"/>
    <property type="match status" value="1"/>
</dbReference>
<name>A0A9X1VW65_9BURK</name>
<sequence>MKQLPWFQALHPLNLNHLLTFMAVAEVRSFRTAAGLVHLSQSALSVQVKQLEDALGVAVLHRTTRSVTLTREGERLYAVIKPLVNEVAQVASELKGEAALQRGVVRVAVLPSLASTLLPQVIRGFNALHPGIDIRMQDVDSRRALELVRDGEVDISLMSRNMRLLDMAFEPLFQDDFLAVVPAAGHPLSARSRVRARDLAAFPLLLNPRGVDLREALERIFEADGIQVQPTQELTGTHALVSLVGLGLGVSVQPRISLYGLDLSRCRLLDFLPRSSREIGVVTLRHRSASPAIAAFRGFMASRATELGLLLQKVVA</sequence>
<dbReference type="InterPro" id="IPR036390">
    <property type="entry name" value="WH_DNA-bd_sf"/>
</dbReference>
<evidence type="ECO:0000313" key="6">
    <source>
        <dbReference type="EMBL" id="MCJ0764365.1"/>
    </source>
</evidence>
<dbReference type="Pfam" id="PF00126">
    <property type="entry name" value="HTH_1"/>
    <property type="match status" value="1"/>
</dbReference>
<accession>A0A9X1VW65</accession>
<feature type="domain" description="HTH lysR-type" evidence="5">
    <location>
        <begin position="13"/>
        <end position="70"/>
    </location>
</feature>
<gene>
    <name evidence="6" type="ORF">MMF98_14200</name>
</gene>
<proteinExistence type="inferred from homology"/>
<dbReference type="InterPro" id="IPR050950">
    <property type="entry name" value="HTH-type_LysR_regulators"/>
</dbReference>
<dbReference type="GO" id="GO:0003677">
    <property type="term" value="F:DNA binding"/>
    <property type="evidence" value="ECO:0007669"/>
    <property type="project" value="UniProtKB-KW"/>
</dbReference>
<dbReference type="AlphaFoldDB" id="A0A9X1VW65"/>
<dbReference type="GO" id="GO:0003700">
    <property type="term" value="F:DNA-binding transcription factor activity"/>
    <property type="evidence" value="ECO:0007669"/>
    <property type="project" value="InterPro"/>
</dbReference>
<dbReference type="FunFam" id="1.10.10.10:FF:000001">
    <property type="entry name" value="LysR family transcriptional regulator"/>
    <property type="match status" value="1"/>
</dbReference>
<organism evidence="6 7">
    <name type="scientific">Variovorax terrae</name>
    <dbReference type="NCBI Taxonomy" id="2923278"/>
    <lineage>
        <taxon>Bacteria</taxon>
        <taxon>Pseudomonadati</taxon>
        <taxon>Pseudomonadota</taxon>
        <taxon>Betaproteobacteria</taxon>
        <taxon>Burkholderiales</taxon>
        <taxon>Comamonadaceae</taxon>
        <taxon>Variovorax</taxon>
    </lineage>
</organism>
<dbReference type="InterPro" id="IPR036388">
    <property type="entry name" value="WH-like_DNA-bd_sf"/>
</dbReference>
<evidence type="ECO:0000256" key="1">
    <source>
        <dbReference type="ARBA" id="ARBA00009437"/>
    </source>
</evidence>
<dbReference type="Pfam" id="PF03466">
    <property type="entry name" value="LysR_substrate"/>
    <property type="match status" value="1"/>
</dbReference>
<dbReference type="GO" id="GO:0005829">
    <property type="term" value="C:cytosol"/>
    <property type="evidence" value="ECO:0007669"/>
    <property type="project" value="TreeGrafter"/>
</dbReference>
<dbReference type="InterPro" id="IPR005119">
    <property type="entry name" value="LysR_subst-bd"/>
</dbReference>
<keyword evidence="7" id="KW-1185">Reference proteome</keyword>
<dbReference type="SUPFAM" id="SSF53850">
    <property type="entry name" value="Periplasmic binding protein-like II"/>
    <property type="match status" value="1"/>
</dbReference>
<dbReference type="Gene3D" id="3.40.190.290">
    <property type="match status" value="1"/>
</dbReference>
<keyword evidence="2" id="KW-0805">Transcription regulation</keyword>
<evidence type="ECO:0000313" key="7">
    <source>
        <dbReference type="Proteomes" id="UP001139447"/>
    </source>
</evidence>
<evidence type="ECO:0000256" key="4">
    <source>
        <dbReference type="ARBA" id="ARBA00023163"/>
    </source>
</evidence>
<keyword evidence="4" id="KW-0804">Transcription</keyword>
<evidence type="ECO:0000256" key="2">
    <source>
        <dbReference type="ARBA" id="ARBA00023015"/>
    </source>
</evidence>
<comment type="caution">
    <text evidence="6">The sequence shown here is derived from an EMBL/GenBank/DDBJ whole genome shotgun (WGS) entry which is preliminary data.</text>
</comment>
<keyword evidence="3" id="KW-0238">DNA-binding</keyword>
<reference evidence="6" key="1">
    <citation type="submission" date="2022-03" db="EMBL/GenBank/DDBJ databases">
        <authorList>
            <person name="Woo C.Y."/>
        </authorList>
    </citation>
    <scope>NUCLEOTIDE SEQUENCE</scope>
    <source>
        <strain evidence="6">CYS-02</strain>
    </source>
</reference>
<evidence type="ECO:0000256" key="3">
    <source>
        <dbReference type="ARBA" id="ARBA00023125"/>
    </source>
</evidence>
<dbReference type="EMBL" id="JALGBI010000001">
    <property type="protein sequence ID" value="MCJ0764365.1"/>
    <property type="molecule type" value="Genomic_DNA"/>
</dbReference>
<comment type="similarity">
    <text evidence="1">Belongs to the LysR transcriptional regulatory family.</text>
</comment>
<dbReference type="RefSeq" id="WP_243306979.1">
    <property type="nucleotide sequence ID" value="NZ_JALGBI010000001.1"/>
</dbReference>
<dbReference type="InterPro" id="IPR000847">
    <property type="entry name" value="LysR_HTH_N"/>
</dbReference>